<evidence type="ECO:0000256" key="1">
    <source>
        <dbReference type="ARBA" id="ARBA00022450"/>
    </source>
</evidence>
<dbReference type="PROSITE" id="PS00455">
    <property type="entry name" value="AMP_BINDING"/>
    <property type="match status" value="1"/>
</dbReference>
<evidence type="ECO:0000313" key="5">
    <source>
        <dbReference type="Proteomes" id="UP000053328"/>
    </source>
</evidence>
<dbReference type="Gene3D" id="1.10.1200.10">
    <property type="entry name" value="ACP-like"/>
    <property type="match status" value="1"/>
</dbReference>
<dbReference type="Proteomes" id="UP000053328">
    <property type="component" value="Unassembled WGS sequence"/>
</dbReference>
<dbReference type="VEuPathDB" id="FungiDB:PV08_05151"/>
<keyword evidence="5" id="KW-1185">Reference proteome</keyword>
<dbReference type="InterPro" id="IPR020845">
    <property type="entry name" value="AMP-binding_CS"/>
</dbReference>
<dbReference type="InterPro" id="IPR000873">
    <property type="entry name" value="AMP-dep_synth/lig_dom"/>
</dbReference>
<dbReference type="InterPro" id="IPR013120">
    <property type="entry name" value="FAR_NAD-bd"/>
</dbReference>
<dbReference type="SUPFAM" id="SSF51735">
    <property type="entry name" value="NAD(P)-binding Rossmann-fold domains"/>
    <property type="match status" value="1"/>
</dbReference>
<dbReference type="STRING" id="91928.A0A0D1YRU8"/>
<evidence type="ECO:0000313" key="4">
    <source>
        <dbReference type="EMBL" id="KIW17956.1"/>
    </source>
</evidence>
<dbReference type="InterPro" id="IPR009081">
    <property type="entry name" value="PP-bd_ACP"/>
</dbReference>
<evidence type="ECO:0000256" key="2">
    <source>
        <dbReference type="ARBA" id="ARBA00022553"/>
    </source>
</evidence>
<dbReference type="RefSeq" id="XP_016238172.1">
    <property type="nucleotide sequence ID" value="XM_016379495.1"/>
</dbReference>
<dbReference type="Pfam" id="PF00501">
    <property type="entry name" value="AMP-binding"/>
    <property type="match status" value="1"/>
</dbReference>
<dbReference type="PANTHER" id="PTHR43439">
    <property type="entry name" value="PHENYLACETATE-COENZYME A LIGASE"/>
    <property type="match status" value="1"/>
</dbReference>
<evidence type="ECO:0000259" key="3">
    <source>
        <dbReference type="PROSITE" id="PS50075"/>
    </source>
</evidence>
<protein>
    <recommendedName>
        <fullName evidence="3">Carrier domain-containing protein</fullName>
    </recommendedName>
</protein>
<sequence>MCESYHPGQDVGKRLLPHVVSFLGEAFPNDIFVIHHTDGGSDYSRGWSEIKFMQLAKAVDWTAWWLHNRIGSSDSCETIAFIGCNDVRYSIFTLAAQKAGYATLLPSPRNGLDAHKHLVKETQCKHFFFGEEQRLRINVLKDGLEHVQFCEIPSLNDMLHGESKMYPFDKTFEQVSHEPVVIIHSSGTTGLPKLVPLSNGYLSVQDRQSCLPPSKDGRWAIYSHPDPSERIFSMTPMFHLMAYWQFQESIFHRVPVVLAPEVPLTADILNDIHLVAKPTLTSFPPSMLEDLSGTPEGIKAVSQFRTLMFGGAPLSTDVGQKISQVTGLCTIYGTSEIGVPPILKPQAREDWNYLEFHSEYGIEFEPTDGDHYEAVIRRRPGNLAAVFYSFPDVEEYRTQDLFTKHPSREGLWLYRGRNDDVIVLNNGEKFNPILVEKCIEEHSAVNRAVVIGQGRFQSLLLLQPEWGNWHYLSTEEFVEDVWPVVERANSLVANHGRVMKTHIVVGSRTTPFQTTPKGNIKRKNVEQDYFSEIESAYSRIKYDIGVRLSERPDYDEVESMVFKAVSQLLTVSNVSASSDLYSTGLDSLQNLQLVRRLQSAVRPFGRDKESRITPAALYSVPTVAKISTYVLDIIENSGTNRVDPNDRDIKDIGTTIQDLVEKYIKDIPKRSLSLPDRLGRRTVLITGSTGYLGSYVLHHLIQDVTITHIYCLNRSGDAFSKACQSFVEKSLDFSRSAQAKVTFWQSSFGEKQLGLSDEQYDTLRGAVDVVIHNAWKVDFNHQLESFEDTHIRGIRNFVDFAIQSPKLPHLVFISSQSTVGRWADHHGPSIPEQPHANPDVAARTGYGLSKYTAERILHTVSERTGLPTTIIRIGQIGGPLAGTGAWSVQDWVPTVIRTSKTMRQVPLSLSYIPIDWIPVDCLARIVSEIVETRLSSELEIPCDVFHLVNPRKTSWRSLLPAIHRQFAARAVSFEAWVESLRSIEITDDSVTEMPALKLLDFLQNMAAQQDYKPPPLETVRAQMASRTMRELPPVDEALLELYLRQWKL</sequence>
<proteinExistence type="predicted"/>
<dbReference type="HOGENOM" id="CLU_002220_0_0_1"/>
<keyword evidence="1" id="KW-0596">Phosphopantetheine</keyword>
<organism evidence="4 5">
    <name type="scientific">Exophiala spinifera</name>
    <dbReference type="NCBI Taxonomy" id="91928"/>
    <lineage>
        <taxon>Eukaryota</taxon>
        <taxon>Fungi</taxon>
        <taxon>Dikarya</taxon>
        <taxon>Ascomycota</taxon>
        <taxon>Pezizomycotina</taxon>
        <taxon>Eurotiomycetes</taxon>
        <taxon>Chaetothyriomycetidae</taxon>
        <taxon>Chaetothyriales</taxon>
        <taxon>Herpotrichiellaceae</taxon>
        <taxon>Exophiala</taxon>
    </lineage>
</organism>
<accession>A0A0D1YRU8</accession>
<dbReference type="SUPFAM" id="SSF56801">
    <property type="entry name" value="Acetyl-CoA synthetase-like"/>
    <property type="match status" value="1"/>
</dbReference>
<reference evidence="4 5" key="1">
    <citation type="submission" date="2015-01" db="EMBL/GenBank/DDBJ databases">
        <title>The Genome Sequence of Exophiala spinifera CBS89968.</title>
        <authorList>
            <consortium name="The Broad Institute Genomics Platform"/>
            <person name="Cuomo C."/>
            <person name="de Hoog S."/>
            <person name="Gorbushina A."/>
            <person name="Stielow B."/>
            <person name="Teixiera M."/>
            <person name="Abouelleil A."/>
            <person name="Chapman S.B."/>
            <person name="Priest M."/>
            <person name="Young S.K."/>
            <person name="Wortman J."/>
            <person name="Nusbaum C."/>
            <person name="Birren B."/>
        </authorList>
    </citation>
    <scope>NUCLEOTIDE SEQUENCE [LARGE SCALE GENOMIC DNA]</scope>
    <source>
        <strain evidence="4 5">CBS 89968</strain>
    </source>
</reference>
<keyword evidence="2" id="KW-0597">Phosphoprotein</keyword>
<dbReference type="InterPro" id="IPR051414">
    <property type="entry name" value="Adenylate-forming_Reductase"/>
</dbReference>
<dbReference type="SUPFAM" id="SSF47336">
    <property type="entry name" value="ACP-like"/>
    <property type="match status" value="1"/>
</dbReference>
<dbReference type="Gene3D" id="3.40.50.720">
    <property type="entry name" value="NAD(P)-binding Rossmann-like Domain"/>
    <property type="match status" value="1"/>
</dbReference>
<dbReference type="InterPro" id="IPR036736">
    <property type="entry name" value="ACP-like_sf"/>
</dbReference>
<dbReference type="PROSITE" id="PS50075">
    <property type="entry name" value="CARRIER"/>
    <property type="match status" value="1"/>
</dbReference>
<dbReference type="GeneID" id="27332234"/>
<dbReference type="Pfam" id="PF07993">
    <property type="entry name" value="NAD_binding_4"/>
    <property type="match status" value="1"/>
</dbReference>
<dbReference type="EMBL" id="KN847494">
    <property type="protein sequence ID" value="KIW17956.1"/>
    <property type="molecule type" value="Genomic_DNA"/>
</dbReference>
<dbReference type="PANTHER" id="PTHR43439:SF2">
    <property type="entry name" value="ENZYME, PUTATIVE (JCVI)-RELATED"/>
    <property type="match status" value="1"/>
</dbReference>
<dbReference type="AlphaFoldDB" id="A0A0D1YRU8"/>
<dbReference type="InterPro" id="IPR042099">
    <property type="entry name" value="ANL_N_sf"/>
</dbReference>
<dbReference type="Gene3D" id="3.40.50.12780">
    <property type="entry name" value="N-terminal domain of ligase-like"/>
    <property type="match status" value="1"/>
</dbReference>
<dbReference type="Pfam" id="PF23562">
    <property type="entry name" value="AMP-binding_C_3"/>
    <property type="match status" value="1"/>
</dbReference>
<dbReference type="InterPro" id="IPR036291">
    <property type="entry name" value="NAD(P)-bd_dom_sf"/>
</dbReference>
<feature type="domain" description="Carrier" evidence="3">
    <location>
        <begin position="552"/>
        <end position="634"/>
    </location>
</feature>
<dbReference type="OrthoDB" id="429813at2759"/>
<name>A0A0D1YRU8_9EURO</name>
<gene>
    <name evidence="4" type="ORF">PV08_05151</name>
</gene>